<accession>A0ABY5PL56</accession>
<evidence type="ECO:0000256" key="5">
    <source>
        <dbReference type="ARBA" id="ARBA00022833"/>
    </source>
</evidence>
<feature type="domain" description="Peptidase M14" evidence="9">
    <location>
        <begin position="1"/>
        <end position="236"/>
    </location>
</feature>
<keyword evidence="4" id="KW-0378">Hydrolase</keyword>
<evidence type="ECO:0000256" key="1">
    <source>
        <dbReference type="ARBA" id="ARBA00001947"/>
    </source>
</evidence>
<dbReference type="SMART" id="SM00631">
    <property type="entry name" value="Zn_pept"/>
    <property type="match status" value="1"/>
</dbReference>
<dbReference type="Proteomes" id="UP001058860">
    <property type="component" value="Chromosome"/>
</dbReference>
<keyword evidence="6" id="KW-0482">Metalloprotease</keyword>
<name>A0ABY5PL56_9ACTN</name>
<dbReference type="InterPro" id="IPR000834">
    <property type="entry name" value="Peptidase_M14"/>
</dbReference>
<organism evidence="10 11">
    <name type="scientific">Svornostia abyssi</name>
    <dbReference type="NCBI Taxonomy" id="2898438"/>
    <lineage>
        <taxon>Bacteria</taxon>
        <taxon>Bacillati</taxon>
        <taxon>Actinomycetota</taxon>
        <taxon>Thermoleophilia</taxon>
        <taxon>Solirubrobacterales</taxon>
        <taxon>Baekduiaceae</taxon>
        <taxon>Svornostia</taxon>
    </lineage>
</organism>
<dbReference type="RefSeq" id="WP_353865836.1">
    <property type="nucleotide sequence ID" value="NZ_CP088295.1"/>
</dbReference>
<evidence type="ECO:0000256" key="7">
    <source>
        <dbReference type="PROSITE-ProRule" id="PRU01379"/>
    </source>
</evidence>
<evidence type="ECO:0000313" key="11">
    <source>
        <dbReference type="Proteomes" id="UP001058860"/>
    </source>
</evidence>
<proteinExistence type="inferred from homology"/>
<reference evidence="11" key="1">
    <citation type="submission" date="2021-11" db="EMBL/GenBank/DDBJ databases">
        <title>Cultivation dependent microbiological survey of springs from the worlds oldest radium mine currently devoted to the extraction of radon-saturated water.</title>
        <authorList>
            <person name="Kapinusova G."/>
            <person name="Smrhova T."/>
            <person name="Strejcek M."/>
            <person name="Suman J."/>
            <person name="Jani K."/>
            <person name="Pajer P."/>
            <person name="Uhlik O."/>
        </authorList>
    </citation>
    <scope>NUCLEOTIDE SEQUENCE [LARGE SCALE GENOMIC DNA]</scope>
    <source>
        <strain evidence="11">J379</strain>
    </source>
</reference>
<gene>
    <name evidence="10" type="ORF">LRS13_07595</name>
</gene>
<evidence type="ECO:0000313" key="10">
    <source>
        <dbReference type="EMBL" id="UUY05376.1"/>
    </source>
</evidence>
<evidence type="ECO:0000256" key="4">
    <source>
        <dbReference type="ARBA" id="ARBA00022801"/>
    </source>
</evidence>
<evidence type="ECO:0000256" key="8">
    <source>
        <dbReference type="SAM" id="SignalP"/>
    </source>
</evidence>
<evidence type="ECO:0000256" key="6">
    <source>
        <dbReference type="ARBA" id="ARBA00023049"/>
    </source>
</evidence>
<keyword evidence="5" id="KW-0862">Zinc</keyword>
<keyword evidence="8" id="KW-0732">Signal</keyword>
<dbReference type="Gene3D" id="3.40.630.10">
    <property type="entry name" value="Zn peptidases"/>
    <property type="match status" value="1"/>
</dbReference>
<dbReference type="PROSITE" id="PS52035">
    <property type="entry name" value="PEPTIDASE_M14"/>
    <property type="match status" value="1"/>
</dbReference>
<comment type="cofactor">
    <cofactor evidence="1">
        <name>Zn(2+)</name>
        <dbReference type="ChEBI" id="CHEBI:29105"/>
    </cofactor>
</comment>
<feature type="active site" description="Proton donor/acceptor" evidence="7">
    <location>
        <position position="235"/>
    </location>
</feature>
<dbReference type="PANTHER" id="PTHR11705:SF143">
    <property type="entry name" value="SLL0236 PROTEIN"/>
    <property type="match status" value="1"/>
</dbReference>
<dbReference type="PANTHER" id="PTHR11705">
    <property type="entry name" value="PROTEASE FAMILY M14 CARBOXYPEPTIDASE A,B"/>
    <property type="match status" value="1"/>
</dbReference>
<protein>
    <submittedName>
        <fullName evidence="10">DUF2817 domain-containing protein</fullName>
    </submittedName>
</protein>
<keyword evidence="11" id="KW-1185">Reference proteome</keyword>
<evidence type="ECO:0000256" key="3">
    <source>
        <dbReference type="ARBA" id="ARBA00022670"/>
    </source>
</evidence>
<dbReference type="PRINTS" id="PR00765">
    <property type="entry name" value="CRBOXYPTASEA"/>
</dbReference>
<dbReference type="EMBL" id="CP088295">
    <property type="protein sequence ID" value="UUY05376.1"/>
    <property type="molecule type" value="Genomic_DNA"/>
</dbReference>
<feature type="signal peptide" evidence="8">
    <location>
        <begin position="1"/>
        <end position="21"/>
    </location>
</feature>
<sequence length="236" mass="25416">MRVAAWTVVLALAGTPVAAHAAGGPPLRGEVIGRSVQDRPIRVVRVGDPDAPRKVLVVGCIHGTEPAGLAITRALRRVVPPDGVQLLVLDRINPDGCAAGTRGNARGVDLNRNFPRAWRPLGGVFDSGPRALSEPESRAARALIRRERPSVSIWYHQALNWVDLQPGSNLRLMRMYARVSGMRAAVTPPLPGTVVRWTAHTYPGRTAFVVELPAGRLSSAAVFRHRRAVLALASEL</sequence>
<dbReference type="Pfam" id="PF00246">
    <property type="entry name" value="Peptidase_M14"/>
    <property type="match status" value="1"/>
</dbReference>
<feature type="chain" id="PRO_5047076208" evidence="8">
    <location>
        <begin position="22"/>
        <end position="236"/>
    </location>
</feature>
<evidence type="ECO:0000256" key="2">
    <source>
        <dbReference type="ARBA" id="ARBA00005988"/>
    </source>
</evidence>
<evidence type="ECO:0000259" key="9">
    <source>
        <dbReference type="PROSITE" id="PS52035"/>
    </source>
</evidence>
<dbReference type="SUPFAM" id="SSF53187">
    <property type="entry name" value="Zn-dependent exopeptidases"/>
    <property type="match status" value="1"/>
</dbReference>
<comment type="similarity">
    <text evidence="2 7">Belongs to the peptidase M14 family.</text>
</comment>
<keyword evidence="3" id="KW-0645">Protease</keyword>